<dbReference type="InterPro" id="IPR041588">
    <property type="entry name" value="Integrase_H2C2"/>
</dbReference>
<dbReference type="PANTHER" id="PTHR48475:SF1">
    <property type="entry name" value="RNASE H TYPE-1 DOMAIN-CONTAINING PROTEIN"/>
    <property type="match status" value="1"/>
</dbReference>
<dbReference type="InterPro" id="IPR002156">
    <property type="entry name" value="RNaseH_domain"/>
</dbReference>
<dbReference type="PROSITE" id="PS50994">
    <property type="entry name" value="INTEGRASE"/>
    <property type="match status" value="1"/>
</dbReference>
<dbReference type="Gene3D" id="3.30.420.10">
    <property type="entry name" value="Ribonuclease H-like superfamily/Ribonuclease H"/>
    <property type="match status" value="2"/>
</dbReference>
<dbReference type="Pfam" id="PF17921">
    <property type="entry name" value="Integrase_H2C2"/>
    <property type="match status" value="1"/>
</dbReference>
<dbReference type="PANTHER" id="PTHR48475">
    <property type="entry name" value="RIBONUCLEASE H"/>
    <property type="match status" value="1"/>
</dbReference>
<reference evidence="2 3" key="1">
    <citation type="journal article" date="2021" name="bioRxiv">
        <title>The Gossypium anomalum genome as a resource for cotton improvement and evolutionary analysis of hybrid incompatibility.</title>
        <authorList>
            <person name="Grover C.E."/>
            <person name="Yuan D."/>
            <person name="Arick M.A."/>
            <person name="Miller E.R."/>
            <person name="Hu G."/>
            <person name="Peterson D.G."/>
            <person name="Wendel J.F."/>
            <person name="Udall J.A."/>
        </authorList>
    </citation>
    <scope>NUCLEOTIDE SEQUENCE [LARGE SCALE GENOMIC DNA]</scope>
    <source>
        <strain evidence="2">JFW-Udall</strain>
        <tissue evidence="2">Leaf</tissue>
    </source>
</reference>
<dbReference type="Pfam" id="PF13456">
    <property type="entry name" value="RVT_3"/>
    <property type="match status" value="1"/>
</dbReference>
<accession>A0A8J5XZD6</accession>
<dbReference type="Proteomes" id="UP000701853">
    <property type="component" value="Chromosome 12"/>
</dbReference>
<keyword evidence="3" id="KW-1185">Reference proteome</keyword>
<name>A0A8J5XZD6_9ROSI</name>
<evidence type="ECO:0000313" key="3">
    <source>
        <dbReference type="Proteomes" id="UP000701853"/>
    </source>
</evidence>
<dbReference type="Gene3D" id="1.10.340.70">
    <property type="match status" value="1"/>
</dbReference>
<dbReference type="GO" id="GO:0015074">
    <property type="term" value="P:DNA integration"/>
    <property type="evidence" value="ECO:0007669"/>
    <property type="project" value="InterPro"/>
</dbReference>
<dbReference type="EMBL" id="JAHUZN010000012">
    <property type="protein sequence ID" value="KAG8473998.1"/>
    <property type="molecule type" value="Genomic_DNA"/>
</dbReference>
<protein>
    <recommendedName>
        <fullName evidence="1">Integrase catalytic domain-containing protein</fullName>
    </recommendedName>
</protein>
<dbReference type="InterPro" id="IPR012337">
    <property type="entry name" value="RNaseH-like_sf"/>
</dbReference>
<dbReference type="GO" id="GO:0004523">
    <property type="term" value="F:RNA-DNA hybrid ribonuclease activity"/>
    <property type="evidence" value="ECO:0007669"/>
    <property type="project" value="InterPro"/>
</dbReference>
<organism evidence="2 3">
    <name type="scientific">Gossypium anomalum</name>
    <dbReference type="NCBI Taxonomy" id="47600"/>
    <lineage>
        <taxon>Eukaryota</taxon>
        <taxon>Viridiplantae</taxon>
        <taxon>Streptophyta</taxon>
        <taxon>Embryophyta</taxon>
        <taxon>Tracheophyta</taxon>
        <taxon>Spermatophyta</taxon>
        <taxon>Magnoliopsida</taxon>
        <taxon>eudicotyledons</taxon>
        <taxon>Gunneridae</taxon>
        <taxon>Pentapetalae</taxon>
        <taxon>rosids</taxon>
        <taxon>malvids</taxon>
        <taxon>Malvales</taxon>
        <taxon>Malvaceae</taxon>
        <taxon>Malvoideae</taxon>
        <taxon>Gossypium</taxon>
    </lineage>
</organism>
<dbReference type="AlphaFoldDB" id="A0A8J5XZD6"/>
<dbReference type="InterPro" id="IPR036397">
    <property type="entry name" value="RNaseH_sf"/>
</dbReference>
<dbReference type="GO" id="GO:0003676">
    <property type="term" value="F:nucleic acid binding"/>
    <property type="evidence" value="ECO:0007669"/>
    <property type="project" value="InterPro"/>
</dbReference>
<dbReference type="SUPFAM" id="SSF53098">
    <property type="entry name" value="Ribonuclease H-like"/>
    <property type="match status" value="2"/>
</dbReference>
<sequence length="539" mass="61810">MALNGRMARWQILLSEFDIVYVSQKAIKGSAVADFLASRALEDYEPLNFNFPNEELMCIVMTEYSPWRLNFDGASNAVGNGIGAVLVSPKGDHYPFTCKLDFDCTNNMAKYEACIVGLQVAIERGIKTLEVYGDSALVIYQLRGEWETRDPKLINYRKVVLGLLEEFDDITFNYLPRDGNQMADALATLASMIKANKEEEVRPIQMSVYEASANCCNIEEEENDDNPWYQDILRYVRDRKYPEQATKNDKRTLRRLACDYVLKGDILYKRKKDQVLLRCVNAVEAKLILEEVHEGVCGTHANEFTMARQIMRFGYYWATMEGDCINYAKKCHKCQIYKDKIHVPPSPLHVMTSPWPFSMWGMDVIGPISSKALNGHRFFFVVIDYFTKWVEAASYANVTKSAISRFLKKEITCRYRMPEKIISDNALNLNNKTIAEVCDQFKIKHHNSSPYCPKMNRAVEAANKNIKKIVGKMTETYRDWHEKLPFALLAYRTSARTSAGATPFSLVYGMEVVLPIEVEILSLRILTEIKLDEAEWVQS</sequence>
<dbReference type="InterPro" id="IPR001584">
    <property type="entry name" value="Integrase_cat-core"/>
</dbReference>
<feature type="domain" description="Integrase catalytic" evidence="1">
    <location>
        <begin position="350"/>
        <end position="511"/>
    </location>
</feature>
<dbReference type="Pfam" id="PF00665">
    <property type="entry name" value="rve"/>
    <property type="match status" value="1"/>
</dbReference>
<gene>
    <name evidence="2" type="ORF">CXB51_033530</name>
</gene>
<evidence type="ECO:0000259" key="1">
    <source>
        <dbReference type="PROSITE" id="PS50994"/>
    </source>
</evidence>
<dbReference type="CDD" id="cd09279">
    <property type="entry name" value="RNase_HI_like"/>
    <property type="match status" value="1"/>
</dbReference>
<comment type="caution">
    <text evidence="2">The sequence shown here is derived from an EMBL/GenBank/DDBJ whole genome shotgun (WGS) entry which is preliminary data.</text>
</comment>
<proteinExistence type="predicted"/>
<evidence type="ECO:0000313" key="2">
    <source>
        <dbReference type="EMBL" id="KAG8473998.1"/>
    </source>
</evidence>
<dbReference type="OrthoDB" id="101614at2759"/>